<gene>
    <name evidence="7" type="ORF">CLV49_1905</name>
    <name evidence="8" type="ORF">ELQ93_09695</name>
</gene>
<dbReference type="Gene3D" id="3.40.50.1980">
    <property type="entry name" value="Nitrogenase molybdenum iron protein domain"/>
    <property type="match status" value="2"/>
</dbReference>
<dbReference type="PANTHER" id="PTHR30532:SF24">
    <property type="entry name" value="FERRIC ENTEROBACTIN-BINDING PERIPLASMIC PROTEIN FEPB"/>
    <property type="match status" value="1"/>
</dbReference>
<dbReference type="InterPro" id="IPR002491">
    <property type="entry name" value="ABC_transptr_periplasmic_BD"/>
</dbReference>
<dbReference type="RefSeq" id="WP_106563326.1">
    <property type="nucleotide sequence ID" value="NZ_PYAU01000001.1"/>
</dbReference>
<proteinExistence type="inferred from homology"/>
<evidence type="ECO:0000313" key="10">
    <source>
        <dbReference type="Proteomes" id="UP000268291"/>
    </source>
</evidence>
<keyword evidence="3" id="KW-0813">Transport</keyword>
<organism evidence="7 9">
    <name type="scientific">Labedella gwakjiensis</name>
    <dbReference type="NCBI Taxonomy" id="390269"/>
    <lineage>
        <taxon>Bacteria</taxon>
        <taxon>Bacillati</taxon>
        <taxon>Actinomycetota</taxon>
        <taxon>Actinomycetes</taxon>
        <taxon>Micrococcales</taxon>
        <taxon>Microbacteriaceae</taxon>
        <taxon>Labedella</taxon>
    </lineage>
</organism>
<sequence>MRSSRRTLSVIALAAAGALSLAACSSGTGGSTDGASESGSSAGFPVTVDHVFGSTEIEAKPERVATVSWANQDVALALGVVPVGMTAQTYGDDDGDGILPWTYEKLEELGGTDDLPALFDETQGLNFEQVADTTPDVILGGYGGFTQEDYDTLTQIAPTIAYPDKPWGSTWREMAELDGAALGLADEADALIAETEQQLADAVADEPALEGKTAMVGYFTPGDSTIGYYSTSDSRTSYLTDFGLEIPESLQTLSDENPEFYGTVSAENADTFDDVDIMVVYGDDTTIPMLEADPLLSQMPAVKSGSVVVLDNSLPIAATLTPTVLSIPWSLDELTDMLATAAKNADDAA</sequence>
<keyword evidence="4 5" id="KW-0732">Signal</keyword>
<dbReference type="GO" id="GO:1901678">
    <property type="term" value="P:iron coordination entity transport"/>
    <property type="evidence" value="ECO:0007669"/>
    <property type="project" value="UniProtKB-ARBA"/>
</dbReference>
<evidence type="ECO:0000259" key="6">
    <source>
        <dbReference type="PROSITE" id="PS50983"/>
    </source>
</evidence>
<reference evidence="8 10" key="2">
    <citation type="submission" date="2018-12" db="EMBL/GenBank/DDBJ databases">
        <authorList>
            <person name="hu s."/>
            <person name="Xu Y."/>
            <person name="Xu B."/>
            <person name="Li F."/>
        </authorList>
    </citation>
    <scope>NUCLEOTIDE SEQUENCE [LARGE SCALE GENOMIC DNA]</scope>
    <source>
        <strain evidence="8 10">KSW2-17</strain>
    </source>
</reference>
<evidence type="ECO:0000256" key="1">
    <source>
        <dbReference type="ARBA" id="ARBA00004196"/>
    </source>
</evidence>
<evidence type="ECO:0000256" key="2">
    <source>
        <dbReference type="ARBA" id="ARBA00008814"/>
    </source>
</evidence>
<evidence type="ECO:0000256" key="5">
    <source>
        <dbReference type="SAM" id="SignalP"/>
    </source>
</evidence>
<dbReference type="AlphaFoldDB" id="A0A2P8GWF4"/>
<dbReference type="PROSITE" id="PS50983">
    <property type="entry name" value="FE_B12_PBP"/>
    <property type="match status" value="1"/>
</dbReference>
<dbReference type="CDD" id="cd01146">
    <property type="entry name" value="FhuD"/>
    <property type="match status" value="1"/>
</dbReference>
<comment type="similarity">
    <text evidence="2">Belongs to the bacterial solute-binding protein 8 family.</text>
</comment>
<name>A0A2P8GWF4_9MICO</name>
<keyword evidence="10" id="KW-1185">Reference proteome</keyword>
<feature type="domain" description="Fe/B12 periplasmic-binding" evidence="6">
    <location>
        <begin position="63"/>
        <end position="342"/>
    </location>
</feature>
<comment type="caution">
    <text evidence="7">The sequence shown here is derived from an EMBL/GenBank/DDBJ whole genome shotgun (WGS) entry which is preliminary data.</text>
</comment>
<evidence type="ECO:0000313" key="9">
    <source>
        <dbReference type="Proteomes" id="UP000241203"/>
    </source>
</evidence>
<protein>
    <submittedName>
        <fullName evidence="7">Iron complex transport system substrate-binding protein</fullName>
    </submittedName>
    <submittedName>
        <fullName evidence="8">Iron-siderophore ABC transporter substrate-binding protein</fullName>
    </submittedName>
</protein>
<dbReference type="EMBL" id="RZGY01000001">
    <property type="protein sequence ID" value="RUQ87174.1"/>
    <property type="molecule type" value="Genomic_DNA"/>
</dbReference>
<dbReference type="Proteomes" id="UP000241203">
    <property type="component" value="Unassembled WGS sequence"/>
</dbReference>
<evidence type="ECO:0000256" key="3">
    <source>
        <dbReference type="ARBA" id="ARBA00022448"/>
    </source>
</evidence>
<feature type="chain" id="PRO_5039091047" evidence="5">
    <location>
        <begin position="23"/>
        <end position="349"/>
    </location>
</feature>
<evidence type="ECO:0000256" key="4">
    <source>
        <dbReference type="ARBA" id="ARBA00022729"/>
    </source>
</evidence>
<dbReference type="Proteomes" id="UP000268291">
    <property type="component" value="Unassembled WGS sequence"/>
</dbReference>
<feature type="signal peptide" evidence="5">
    <location>
        <begin position="1"/>
        <end position="22"/>
    </location>
</feature>
<dbReference type="PROSITE" id="PS51257">
    <property type="entry name" value="PROKAR_LIPOPROTEIN"/>
    <property type="match status" value="1"/>
</dbReference>
<accession>A0A2P8GWF4</accession>
<dbReference type="EMBL" id="PYAU01000001">
    <property type="protein sequence ID" value="PSL38288.1"/>
    <property type="molecule type" value="Genomic_DNA"/>
</dbReference>
<dbReference type="InterPro" id="IPR051313">
    <property type="entry name" value="Bact_iron-sidero_bind"/>
</dbReference>
<dbReference type="GO" id="GO:0030288">
    <property type="term" value="C:outer membrane-bounded periplasmic space"/>
    <property type="evidence" value="ECO:0007669"/>
    <property type="project" value="TreeGrafter"/>
</dbReference>
<reference evidence="7 9" key="1">
    <citation type="submission" date="2018-03" db="EMBL/GenBank/DDBJ databases">
        <title>Genomic Encyclopedia of Archaeal and Bacterial Type Strains, Phase II (KMG-II): from individual species to whole genera.</title>
        <authorList>
            <person name="Goeker M."/>
        </authorList>
    </citation>
    <scope>NUCLEOTIDE SEQUENCE [LARGE SCALE GENOMIC DNA]</scope>
    <source>
        <strain evidence="7 9">DSM 21548</strain>
    </source>
</reference>
<dbReference type="OrthoDB" id="1846031at2"/>
<comment type="subcellular location">
    <subcellularLocation>
        <location evidence="1">Cell envelope</location>
    </subcellularLocation>
</comment>
<evidence type="ECO:0000313" key="7">
    <source>
        <dbReference type="EMBL" id="PSL38288.1"/>
    </source>
</evidence>
<dbReference type="SUPFAM" id="SSF53807">
    <property type="entry name" value="Helical backbone' metal receptor"/>
    <property type="match status" value="1"/>
</dbReference>
<evidence type="ECO:0000313" key="8">
    <source>
        <dbReference type="EMBL" id="RUQ87174.1"/>
    </source>
</evidence>
<dbReference type="PANTHER" id="PTHR30532">
    <property type="entry name" value="IRON III DICITRATE-BINDING PERIPLASMIC PROTEIN"/>
    <property type="match status" value="1"/>
</dbReference>
<dbReference type="Pfam" id="PF01497">
    <property type="entry name" value="Peripla_BP_2"/>
    <property type="match status" value="1"/>
</dbReference>